<keyword evidence="1" id="KW-0812">Transmembrane</keyword>
<organism evidence="2 3">
    <name type="scientific">Bacteroides faecichinchillae</name>
    <dbReference type="NCBI Taxonomy" id="871325"/>
    <lineage>
        <taxon>Bacteria</taxon>
        <taxon>Pseudomonadati</taxon>
        <taxon>Bacteroidota</taxon>
        <taxon>Bacteroidia</taxon>
        <taxon>Bacteroidales</taxon>
        <taxon>Bacteroidaceae</taxon>
        <taxon>Bacteroides</taxon>
    </lineage>
</organism>
<keyword evidence="1" id="KW-1133">Transmembrane helix</keyword>
<sequence length="50" mass="6345">MIVVTKYLWFFYLMIGIRYFPLPFRFFELNNLFDQFFNIIESYKLSEILY</sequence>
<evidence type="ECO:0000256" key="1">
    <source>
        <dbReference type="SAM" id="Phobius"/>
    </source>
</evidence>
<dbReference type="EMBL" id="FQVD01000037">
    <property type="protein sequence ID" value="SHF81382.1"/>
    <property type="molecule type" value="Genomic_DNA"/>
</dbReference>
<keyword evidence="3" id="KW-1185">Reference proteome</keyword>
<protein>
    <submittedName>
        <fullName evidence="2">Uncharacterized protein</fullName>
    </submittedName>
</protein>
<dbReference type="STRING" id="871325.SAMN05444349_1378"/>
<dbReference type="AlphaFoldDB" id="A0A1M5EQT1"/>
<name>A0A1M5EQT1_9BACE</name>
<reference evidence="2 3" key="1">
    <citation type="submission" date="2016-11" db="EMBL/GenBank/DDBJ databases">
        <authorList>
            <person name="Jaros S."/>
            <person name="Januszkiewicz K."/>
            <person name="Wedrychowicz H."/>
        </authorList>
    </citation>
    <scope>NUCLEOTIDE SEQUENCE [LARGE SCALE GENOMIC DNA]</scope>
    <source>
        <strain evidence="2 3">DSM 26883</strain>
    </source>
</reference>
<feature type="transmembrane region" description="Helical" evidence="1">
    <location>
        <begin position="7"/>
        <end position="27"/>
    </location>
</feature>
<gene>
    <name evidence="2" type="ORF">SAMN05444349_1378</name>
</gene>
<dbReference type="Proteomes" id="UP000184436">
    <property type="component" value="Unassembled WGS sequence"/>
</dbReference>
<keyword evidence="1" id="KW-0472">Membrane</keyword>
<accession>A0A1M5EQT1</accession>
<evidence type="ECO:0000313" key="2">
    <source>
        <dbReference type="EMBL" id="SHF81382.1"/>
    </source>
</evidence>
<evidence type="ECO:0000313" key="3">
    <source>
        <dbReference type="Proteomes" id="UP000184436"/>
    </source>
</evidence>
<proteinExistence type="predicted"/>